<proteinExistence type="predicted"/>
<keyword evidence="3" id="KW-1185">Reference proteome</keyword>
<feature type="region of interest" description="Disordered" evidence="1">
    <location>
        <begin position="117"/>
        <end position="151"/>
    </location>
</feature>
<dbReference type="AlphaFoldDB" id="A0A9P9DI71"/>
<protein>
    <submittedName>
        <fullName evidence="2">Uncharacterized protein</fullName>
    </submittedName>
</protein>
<reference evidence="2" key="1">
    <citation type="journal article" date="2021" name="Nat. Commun.">
        <title>Genetic determinants of endophytism in the Arabidopsis root mycobiome.</title>
        <authorList>
            <person name="Mesny F."/>
            <person name="Miyauchi S."/>
            <person name="Thiergart T."/>
            <person name="Pickel B."/>
            <person name="Atanasova L."/>
            <person name="Karlsson M."/>
            <person name="Huettel B."/>
            <person name="Barry K.W."/>
            <person name="Haridas S."/>
            <person name="Chen C."/>
            <person name="Bauer D."/>
            <person name="Andreopoulos W."/>
            <person name="Pangilinan J."/>
            <person name="LaButti K."/>
            <person name="Riley R."/>
            <person name="Lipzen A."/>
            <person name="Clum A."/>
            <person name="Drula E."/>
            <person name="Henrissat B."/>
            <person name="Kohler A."/>
            <person name="Grigoriev I.V."/>
            <person name="Martin F.M."/>
            <person name="Hacquard S."/>
        </authorList>
    </citation>
    <scope>NUCLEOTIDE SEQUENCE</scope>
    <source>
        <strain evidence="2">MPI-CAGE-CH-0243</strain>
    </source>
</reference>
<organism evidence="2 3">
    <name type="scientific">Dendryphion nanum</name>
    <dbReference type="NCBI Taxonomy" id="256645"/>
    <lineage>
        <taxon>Eukaryota</taxon>
        <taxon>Fungi</taxon>
        <taxon>Dikarya</taxon>
        <taxon>Ascomycota</taxon>
        <taxon>Pezizomycotina</taxon>
        <taxon>Dothideomycetes</taxon>
        <taxon>Pleosporomycetidae</taxon>
        <taxon>Pleosporales</taxon>
        <taxon>Torulaceae</taxon>
        <taxon>Dendryphion</taxon>
    </lineage>
</organism>
<gene>
    <name evidence="2" type="ORF">B0J11DRAFT_509200</name>
</gene>
<sequence length="151" mass="15902">MCVSVCLWVPGWALRSASLGFIFFFSCWDCWASLLAALAPLAPLVEGSLELGSLGSFGSGTGRLVSVHWRTPQASLSGLDALTLALSLAITRQRRGPGVGLGGAILGPTASVDMLLRRRDGASSQDRAERAQRKGCRRDAEAEQRAASSGQ</sequence>
<comment type="caution">
    <text evidence="2">The sequence shown here is derived from an EMBL/GenBank/DDBJ whole genome shotgun (WGS) entry which is preliminary data.</text>
</comment>
<feature type="compositionally biased region" description="Basic and acidic residues" evidence="1">
    <location>
        <begin position="117"/>
        <end position="144"/>
    </location>
</feature>
<evidence type="ECO:0000256" key="1">
    <source>
        <dbReference type="SAM" id="MobiDB-lite"/>
    </source>
</evidence>
<evidence type="ECO:0000313" key="2">
    <source>
        <dbReference type="EMBL" id="KAH7119111.1"/>
    </source>
</evidence>
<dbReference type="Proteomes" id="UP000700596">
    <property type="component" value="Unassembled WGS sequence"/>
</dbReference>
<evidence type="ECO:0000313" key="3">
    <source>
        <dbReference type="Proteomes" id="UP000700596"/>
    </source>
</evidence>
<name>A0A9P9DI71_9PLEO</name>
<accession>A0A9P9DI71</accession>
<dbReference type="EMBL" id="JAGMWT010000012">
    <property type="protein sequence ID" value="KAH7119111.1"/>
    <property type="molecule type" value="Genomic_DNA"/>
</dbReference>